<feature type="transmembrane region" description="Helical" evidence="1">
    <location>
        <begin position="22"/>
        <end position="41"/>
    </location>
</feature>
<keyword evidence="3" id="KW-1185">Reference proteome</keyword>
<keyword evidence="1" id="KW-1133">Transmembrane helix</keyword>
<gene>
    <name evidence="2" type="ORF">PCOR1329_LOCUS29674</name>
</gene>
<evidence type="ECO:0000313" key="3">
    <source>
        <dbReference type="Proteomes" id="UP001189429"/>
    </source>
</evidence>
<proteinExistence type="predicted"/>
<comment type="caution">
    <text evidence="2">The sequence shown here is derived from an EMBL/GenBank/DDBJ whole genome shotgun (WGS) entry which is preliminary data.</text>
</comment>
<evidence type="ECO:0000256" key="1">
    <source>
        <dbReference type="SAM" id="Phobius"/>
    </source>
</evidence>
<feature type="non-terminal residue" evidence="2">
    <location>
        <position position="94"/>
    </location>
</feature>
<accession>A0ABN9SI19</accession>
<name>A0ABN9SI19_9DINO</name>
<feature type="transmembrane region" description="Helical" evidence="1">
    <location>
        <begin position="47"/>
        <end position="68"/>
    </location>
</feature>
<dbReference type="EMBL" id="CAUYUJ010011204">
    <property type="protein sequence ID" value="CAK0831340.1"/>
    <property type="molecule type" value="Genomic_DNA"/>
</dbReference>
<organism evidence="2 3">
    <name type="scientific">Prorocentrum cordatum</name>
    <dbReference type="NCBI Taxonomy" id="2364126"/>
    <lineage>
        <taxon>Eukaryota</taxon>
        <taxon>Sar</taxon>
        <taxon>Alveolata</taxon>
        <taxon>Dinophyceae</taxon>
        <taxon>Prorocentrales</taxon>
        <taxon>Prorocentraceae</taxon>
        <taxon>Prorocentrum</taxon>
    </lineage>
</organism>
<reference evidence="2" key="1">
    <citation type="submission" date="2023-10" db="EMBL/GenBank/DDBJ databases">
        <authorList>
            <person name="Chen Y."/>
            <person name="Shah S."/>
            <person name="Dougan E. K."/>
            <person name="Thang M."/>
            <person name="Chan C."/>
        </authorList>
    </citation>
    <scope>NUCLEOTIDE SEQUENCE [LARGE SCALE GENOMIC DNA]</scope>
</reference>
<keyword evidence="1" id="KW-0812">Transmembrane</keyword>
<protein>
    <submittedName>
        <fullName evidence="2">Uncharacterized protein</fullName>
    </submittedName>
</protein>
<sequence>MFPTALVLEVSLSSASRLASKALAPFLMATLAARLCLIFGYPEMQEFAFLVPLLSGAYAHALTVCTLVTGAAQRAAFDLPVFTTVPSQSRSDFH</sequence>
<evidence type="ECO:0000313" key="2">
    <source>
        <dbReference type="EMBL" id="CAK0831340.1"/>
    </source>
</evidence>
<keyword evidence="1" id="KW-0472">Membrane</keyword>
<dbReference type="Proteomes" id="UP001189429">
    <property type="component" value="Unassembled WGS sequence"/>
</dbReference>